<dbReference type="InterPro" id="IPR050273">
    <property type="entry name" value="GppA/Ppx_hydrolase"/>
</dbReference>
<dbReference type="SUPFAM" id="SSF53067">
    <property type="entry name" value="Actin-like ATPase domain"/>
    <property type="match status" value="2"/>
</dbReference>
<dbReference type="Pfam" id="PF02541">
    <property type="entry name" value="Ppx-GppA"/>
    <property type="match status" value="1"/>
</dbReference>
<dbReference type="CDD" id="cd24056">
    <property type="entry name" value="ASKHA_NBD_MtPPX1-like"/>
    <property type="match status" value="1"/>
</dbReference>
<evidence type="ECO:0000256" key="1">
    <source>
        <dbReference type="ARBA" id="ARBA00007125"/>
    </source>
</evidence>
<protein>
    <submittedName>
        <fullName evidence="4">Ppx/GppA phosphatase family protein</fullName>
    </submittedName>
</protein>
<comment type="similarity">
    <text evidence="1">Belongs to the GppA/Ppx family.</text>
</comment>
<comment type="caution">
    <text evidence="4">The sequence shown here is derived from an EMBL/GenBank/DDBJ whole genome shotgun (WGS) entry which is preliminary data.</text>
</comment>
<dbReference type="PANTHER" id="PTHR30005">
    <property type="entry name" value="EXOPOLYPHOSPHATASE"/>
    <property type="match status" value="1"/>
</dbReference>
<feature type="domain" description="Ppx/GppA phosphatase N-terminal" evidence="3">
    <location>
        <begin position="18"/>
        <end position="306"/>
    </location>
</feature>
<dbReference type="PANTHER" id="PTHR30005:SF0">
    <property type="entry name" value="RETROGRADE REGULATION PROTEIN 2"/>
    <property type="match status" value="1"/>
</dbReference>
<name>A0ABV8HTT6_9ACTN</name>
<evidence type="ECO:0000313" key="4">
    <source>
        <dbReference type="EMBL" id="MFC4034314.1"/>
    </source>
</evidence>
<evidence type="ECO:0000256" key="2">
    <source>
        <dbReference type="SAM" id="MobiDB-lite"/>
    </source>
</evidence>
<gene>
    <name evidence="4" type="ORF">ACFO3J_22955</name>
</gene>
<dbReference type="Gene3D" id="3.30.420.150">
    <property type="entry name" value="Exopolyphosphatase. Domain 2"/>
    <property type="match status" value="1"/>
</dbReference>
<sequence length="339" mass="35935">MRCGVLDIGSQSAQLRIVDLVPGLPPQEVATVKQPVRLGEGTDRGGTVGPEAVRRLVHAVTEAVAAAKAHGVDTLYPFVTSVVRDAANRDEVLRAVSTACGVQLATMTGEEEARLTFVAARSWYGWSAGPMLLADIGGGSLEIAYGRGGEPSFAVSLPLGAGRLTRQHLPRVQPPYGKGDIRSLQRHIRAALAGPAAIVAAEPAPELRVATSRTFTQLARLTGAPAAKAGPYAVRTLDRAALTKWIPRLARMTAAERTLLPGVSQARAHQILAGAVVAETVMDLLHVQRFTVCPWALRDGILLEHLGALPRTAPQSPRSRPLSPPPAAVARRPRRVVRS</sequence>
<dbReference type="EMBL" id="JBHSBB010000014">
    <property type="protein sequence ID" value="MFC4034314.1"/>
    <property type="molecule type" value="Genomic_DNA"/>
</dbReference>
<dbReference type="Proteomes" id="UP001595765">
    <property type="component" value="Unassembled WGS sequence"/>
</dbReference>
<accession>A0ABV8HTT6</accession>
<proteinExistence type="inferred from homology"/>
<keyword evidence="5" id="KW-1185">Reference proteome</keyword>
<dbReference type="Gene3D" id="3.30.420.40">
    <property type="match status" value="1"/>
</dbReference>
<dbReference type="InterPro" id="IPR043129">
    <property type="entry name" value="ATPase_NBD"/>
</dbReference>
<organism evidence="4 5">
    <name type="scientific">Streptomyces polygonati</name>
    <dbReference type="NCBI Taxonomy" id="1617087"/>
    <lineage>
        <taxon>Bacteria</taxon>
        <taxon>Bacillati</taxon>
        <taxon>Actinomycetota</taxon>
        <taxon>Actinomycetes</taxon>
        <taxon>Kitasatosporales</taxon>
        <taxon>Streptomycetaceae</taxon>
        <taxon>Streptomyces</taxon>
    </lineage>
</organism>
<feature type="region of interest" description="Disordered" evidence="2">
    <location>
        <begin position="311"/>
        <end position="339"/>
    </location>
</feature>
<dbReference type="RefSeq" id="WP_386432227.1">
    <property type="nucleotide sequence ID" value="NZ_JBHSBB010000014.1"/>
</dbReference>
<reference evidence="5" key="1">
    <citation type="journal article" date="2019" name="Int. J. Syst. Evol. Microbiol.">
        <title>The Global Catalogue of Microorganisms (GCM) 10K type strain sequencing project: providing services to taxonomists for standard genome sequencing and annotation.</title>
        <authorList>
            <consortium name="The Broad Institute Genomics Platform"/>
            <consortium name="The Broad Institute Genome Sequencing Center for Infectious Disease"/>
            <person name="Wu L."/>
            <person name="Ma J."/>
        </authorList>
    </citation>
    <scope>NUCLEOTIDE SEQUENCE [LARGE SCALE GENOMIC DNA]</scope>
    <source>
        <strain evidence="5">CGMCC 4.7237</strain>
    </source>
</reference>
<evidence type="ECO:0000259" key="3">
    <source>
        <dbReference type="Pfam" id="PF02541"/>
    </source>
</evidence>
<dbReference type="InterPro" id="IPR003695">
    <property type="entry name" value="Ppx_GppA_N"/>
</dbReference>
<evidence type="ECO:0000313" key="5">
    <source>
        <dbReference type="Proteomes" id="UP001595765"/>
    </source>
</evidence>